<dbReference type="NCBIfam" id="NF040941">
    <property type="entry name" value="GGGWT_bact"/>
    <property type="match status" value="1"/>
</dbReference>
<dbReference type="CDD" id="cd00087">
    <property type="entry name" value="FReD"/>
    <property type="match status" value="1"/>
</dbReference>
<reference evidence="3 4" key="1">
    <citation type="journal article" date="2018" name="Nat. Ecol. Evol.">
        <title>Shark genomes provide insights into elasmobranch evolution and the origin of vertebrates.</title>
        <authorList>
            <person name="Hara Y"/>
            <person name="Yamaguchi K"/>
            <person name="Onimaru K"/>
            <person name="Kadota M"/>
            <person name="Koyanagi M"/>
            <person name="Keeley SD"/>
            <person name="Tatsumi K"/>
            <person name="Tanaka K"/>
            <person name="Motone F"/>
            <person name="Kageyama Y"/>
            <person name="Nozu R"/>
            <person name="Adachi N"/>
            <person name="Nishimura O"/>
            <person name="Nakagawa R"/>
            <person name="Tanegashima C"/>
            <person name="Kiyatake I"/>
            <person name="Matsumoto R"/>
            <person name="Murakumo K"/>
            <person name="Nishida K"/>
            <person name="Terakita A"/>
            <person name="Kuratani S"/>
            <person name="Sato K"/>
            <person name="Hyodo S Kuraku.S."/>
        </authorList>
    </citation>
    <scope>NUCLEOTIDE SEQUENCE [LARGE SCALE GENOMIC DNA]</scope>
</reference>
<dbReference type="OrthoDB" id="7940501at2759"/>
<accession>A0A401PI07</accession>
<feature type="domain" description="Fibrinogen C-terminal" evidence="2">
    <location>
        <begin position="82"/>
        <end position="319"/>
    </location>
</feature>
<dbReference type="InterPro" id="IPR002181">
    <property type="entry name" value="Fibrinogen_a/b/g_C_dom"/>
</dbReference>
<gene>
    <name evidence="3" type="ORF">scyTo_0002154</name>
</gene>
<dbReference type="GO" id="GO:0005615">
    <property type="term" value="C:extracellular space"/>
    <property type="evidence" value="ECO:0007669"/>
    <property type="project" value="TreeGrafter"/>
</dbReference>
<dbReference type="GO" id="GO:0050868">
    <property type="term" value="P:negative regulation of T cell activation"/>
    <property type="evidence" value="ECO:0007669"/>
    <property type="project" value="TreeGrafter"/>
</dbReference>
<dbReference type="Pfam" id="PF00147">
    <property type="entry name" value="Fibrinogen_C"/>
    <property type="match status" value="1"/>
</dbReference>
<evidence type="ECO:0000313" key="4">
    <source>
        <dbReference type="Proteomes" id="UP000288216"/>
    </source>
</evidence>
<sequence length="319" mass="36335">VRQVLKLLENPYNEEVRVEEGLLQDATVEVAASSDTENSRRMPYHISFTDKLLGDANLSPKTCDSDECKVKDLIMVVELSKSQSYFEGNDCTHIKKLFTNASSGVYVVQPIGKSKSFKVFCDMEDDGGWTVFQIRNGLDSLNFHKGWAEYKEGFGHASREHWLGLEKIHSLTNQANKRFKLRVDLKDFEDGSAHAEYSEFWIDSETEFYRLHLGNYSGNAGDAFRGPGTPEEDQNGHMFSTYDRDNDDCKPCIFGDIVIESCSIMHGSGWWFSQCGMAHLNGDWHPKNNNIGWMSGVHWKTWKEVPYSMRVSQLKVVSV</sequence>
<protein>
    <recommendedName>
        <fullName evidence="2">Fibrinogen C-terminal domain-containing protein</fullName>
    </recommendedName>
</protein>
<dbReference type="SMART" id="SM00186">
    <property type="entry name" value="FBG"/>
    <property type="match status" value="1"/>
</dbReference>
<keyword evidence="1" id="KW-1015">Disulfide bond</keyword>
<evidence type="ECO:0000259" key="2">
    <source>
        <dbReference type="PROSITE" id="PS51406"/>
    </source>
</evidence>
<dbReference type="GO" id="GO:0050776">
    <property type="term" value="P:regulation of immune response"/>
    <property type="evidence" value="ECO:0007669"/>
    <property type="project" value="TreeGrafter"/>
</dbReference>
<keyword evidence="4" id="KW-1185">Reference proteome</keyword>
<dbReference type="PROSITE" id="PS00514">
    <property type="entry name" value="FIBRINOGEN_C_1"/>
    <property type="match status" value="1"/>
</dbReference>
<dbReference type="SUPFAM" id="SSF56496">
    <property type="entry name" value="Fibrinogen C-terminal domain-like"/>
    <property type="match status" value="1"/>
</dbReference>
<name>A0A401PI07_SCYTO</name>
<dbReference type="Gene3D" id="4.10.530.10">
    <property type="entry name" value="Gamma-fibrinogen Carboxyl Terminal Fragment, domain 2"/>
    <property type="match status" value="1"/>
</dbReference>
<organism evidence="3 4">
    <name type="scientific">Scyliorhinus torazame</name>
    <name type="common">Cloudy catshark</name>
    <name type="synonym">Catulus torazame</name>
    <dbReference type="NCBI Taxonomy" id="75743"/>
    <lineage>
        <taxon>Eukaryota</taxon>
        <taxon>Metazoa</taxon>
        <taxon>Chordata</taxon>
        <taxon>Craniata</taxon>
        <taxon>Vertebrata</taxon>
        <taxon>Chondrichthyes</taxon>
        <taxon>Elasmobranchii</taxon>
        <taxon>Galeomorphii</taxon>
        <taxon>Galeoidea</taxon>
        <taxon>Carcharhiniformes</taxon>
        <taxon>Scyliorhinidae</taxon>
        <taxon>Scyliorhinus</taxon>
    </lineage>
</organism>
<proteinExistence type="predicted"/>
<dbReference type="PROSITE" id="PS51406">
    <property type="entry name" value="FIBRINOGEN_C_2"/>
    <property type="match status" value="1"/>
</dbReference>
<dbReference type="OMA" id="ECAFTEG"/>
<dbReference type="PANTHER" id="PTHR19143:SF263">
    <property type="entry name" value="FIBRINOGEN-LIKE PROTEIN 1"/>
    <property type="match status" value="1"/>
</dbReference>
<dbReference type="Gene3D" id="3.90.215.10">
    <property type="entry name" value="Gamma Fibrinogen, chain A, domain 1"/>
    <property type="match status" value="1"/>
</dbReference>
<feature type="non-terminal residue" evidence="3">
    <location>
        <position position="1"/>
    </location>
</feature>
<dbReference type="InterPro" id="IPR020837">
    <property type="entry name" value="Fibrinogen_CS"/>
</dbReference>
<dbReference type="InterPro" id="IPR036056">
    <property type="entry name" value="Fibrinogen-like_C"/>
</dbReference>
<evidence type="ECO:0000313" key="3">
    <source>
        <dbReference type="EMBL" id="GCB72734.1"/>
    </source>
</evidence>
<dbReference type="STRING" id="75743.A0A401PI07"/>
<dbReference type="PANTHER" id="PTHR19143">
    <property type="entry name" value="FIBRINOGEN/TENASCIN/ANGIOPOEITIN"/>
    <property type="match status" value="1"/>
</dbReference>
<dbReference type="InterPro" id="IPR014716">
    <property type="entry name" value="Fibrinogen_a/b/g_C_1"/>
</dbReference>
<dbReference type="EMBL" id="BFAA01000521">
    <property type="protein sequence ID" value="GCB72734.1"/>
    <property type="molecule type" value="Genomic_DNA"/>
</dbReference>
<comment type="caution">
    <text evidence="3">The sequence shown here is derived from an EMBL/GenBank/DDBJ whole genome shotgun (WGS) entry which is preliminary data.</text>
</comment>
<evidence type="ECO:0000256" key="1">
    <source>
        <dbReference type="ARBA" id="ARBA00023157"/>
    </source>
</evidence>
<dbReference type="AlphaFoldDB" id="A0A401PI07"/>
<dbReference type="Proteomes" id="UP000288216">
    <property type="component" value="Unassembled WGS sequence"/>
</dbReference>
<dbReference type="InterPro" id="IPR050373">
    <property type="entry name" value="Fibrinogen_C-term_domain"/>
</dbReference>